<reference evidence="2 3" key="1">
    <citation type="submission" date="2020-08" db="EMBL/GenBank/DDBJ databases">
        <title>Functional genomics of gut bacteria from endangered species of beetles.</title>
        <authorList>
            <person name="Carlos-Shanley C."/>
        </authorList>
    </citation>
    <scope>NUCLEOTIDE SEQUENCE [LARGE SCALE GENOMIC DNA]</scope>
    <source>
        <strain evidence="2 3">S00124</strain>
    </source>
</reference>
<name>A0ABR6RK96_9BURK</name>
<evidence type="ECO:0000256" key="1">
    <source>
        <dbReference type="SAM" id="MobiDB-lite"/>
    </source>
</evidence>
<sequence>MNQSTFFGSLRAKAASWIAPRALAPAAGGWIDVTPAQPPGYFQMDMKVRPETILAHPSVYACVSLISNDIGKLRARLMEKVEKDGRTIWVEATRPAFSPVLRKPNHYQNHIQFKQWWIMSKLTAGNTYALLQRDGRGVVVSMYILDPNCVTPLVAPDGSVFYQLTPDNLTGLQQTTLIVPASELIHDRMNCLFHPLVGVAPLFAANMAAQQGIGIQKDSVKFFSQGAKPSGVLVAPGNISPQNAKEVRDYWNTNFTGENAGRVAVLGDDLKYQPIRMTSIDSQLSEQFKQSSESIAQAFHVPAFKLVLGSLPAGLKVGDMNQIYYTDCLHSPIEEMEAALDEGLALPAGLRVELELDNLLRMDQAAQADMLGKYVAGAIMMPNEARERVGLPPIKGGDAVYLQQQNYSLEALNERDKANPLAAKEPPPPAKPAEPSEEDKALIAWAKAQAETEKAIEAMRKAAKPEAKNDI</sequence>
<dbReference type="NCBIfam" id="TIGR01537">
    <property type="entry name" value="portal_HK97"/>
    <property type="match status" value="1"/>
</dbReference>
<accession>A0ABR6RK96</accession>
<comment type="caution">
    <text evidence="2">The sequence shown here is derived from an EMBL/GenBank/DDBJ whole genome shotgun (WGS) entry which is preliminary data.</text>
</comment>
<feature type="region of interest" description="Disordered" evidence="1">
    <location>
        <begin position="419"/>
        <end position="442"/>
    </location>
</feature>
<dbReference type="Pfam" id="PF04860">
    <property type="entry name" value="Phage_portal"/>
    <property type="match status" value="1"/>
</dbReference>
<dbReference type="Proteomes" id="UP000562492">
    <property type="component" value="Unassembled WGS sequence"/>
</dbReference>
<evidence type="ECO:0000313" key="2">
    <source>
        <dbReference type="EMBL" id="MBB6579599.1"/>
    </source>
</evidence>
<evidence type="ECO:0000313" key="3">
    <source>
        <dbReference type="Proteomes" id="UP000562492"/>
    </source>
</evidence>
<organism evidence="2 3">
    <name type="scientific">Comamonas odontotermitis</name>
    <dbReference type="NCBI Taxonomy" id="379895"/>
    <lineage>
        <taxon>Bacteria</taxon>
        <taxon>Pseudomonadati</taxon>
        <taxon>Pseudomonadota</taxon>
        <taxon>Betaproteobacteria</taxon>
        <taxon>Burkholderiales</taxon>
        <taxon>Comamonadaceae</taxon>
        <taxon>Comamonas</taxon>
    </lineage>
</organism>
<gene>
    <name evidence="2" type="ORF">HNP33_003713</name>
</gene>
<dbReference type="InterPro" id="IPR006427">
    <property type="entry name" value="Portal_HK97"/>
</dbReference>
<dbReference type="RefSeq" id="WP_184711100.1">
    <property type="nucleotide sequence ID" value="NZ_JACHKZ010000033.1"/>
</dbReference>
<keyword evidence="3" id="KW-1185">Reference proteome</keyword>
<proteinExistence type="predicted"/>
<dbReference type="InterPro" id="IPR006944">
    <property type="entry name" value="Phage/GTA_portal"/>
</dbReference>
<dbReference type="EMBL" id="JACHKZ010000033">
    <property type="protein sequence ID" value="MBB6579599.1"/>
    <property type="molecule type" value="Genomic_DNA"/>
</dbReference>
<protein>
    <submittedName>
        <fullName evidence="2">HK97 family phage portal protein</fullName>
    </submittedName>
</protein>